<dbReference type="AlphaFoldDB" id="A0A285HG11"/>
<dbReference type="Gene3D" id="3.40.960.10">
    <property type="entry name" value="VSR Endonuclease"/>
    <property type="match status" value="1"/>
</dbReference>
<evidence type="ECO:0000259" key="1">
    <source>
        <dbReference type="Pfam" id="PF04480"/>
    </source>
</evidence>
<keyword evidence="3" id="KW-1185">Reference proteome</keyword>
<evidence type="ECO:0000313" key="2">
    <source>
        <dbReference type="EMBL" id="SNY34670.1"/>
    </source>
</evidence>
<gene>
    <name evidence="2" type="ORF">SAMN05421748_104319</name>
</gene>
<dbReference type="InterPro" id="IPR007569">
    <property type="entry name" value="DUF559"/>
</dbReference>
<dbReference type="RefSeq" id="WP_245922964.1">
    <property type="nucleotide sequence ID" value="NZ_OBDY01000004.1"/>
</dbReference>
<protein>
    <recommendedName>
        <fullName evidence="1">DUF559 domain-containing protein</fullName>
    </recommendedName>
</protein>
<dbReference type="Proteomes" id="UP000219612">
    <property type="component" value="Unassembled WGS sequence"/>
</dbReference>
<feature type="domain" description="DUF559" evidence="1">
    <location>
        <begin position="255"/>
        <end position="318"/>
    </location>
</feature>
<accession>A0A285HG11</accession>
<dbReference type="EMBL" id="OBDY01000004">
    <property type="protein sequence ID" value="SNY34670.1"/>
    <property type="molecule type" value="Genomic_DNA"/>
</dbReference>
<dbReference type="InterPro" id="IPR011335">
    <property type="entry name" value="Restrct_endonuc-II-like"/>
</dbReference>
<reference evidence="2 3" key="1">
    <citation type="submission" date="2017-09" db="EMBL/GenBank/DDBJ databases">
        <authorList>
            <person name="Ehlers B."/>
            <person name="Leendertz F.H."/>
        </authorList>
    </citation>
    <scope>NUCLEOTIDE SEQUENCE [LARGE SCALE GENOMIC DNA]</scope>
    <source>
        <strain evidence="2 3">CGMCC 4.6857</strain>
    </source>
</reference>
<sequence>MTTTHQLDGVPADRVVEVRGARADDLARSVAEHSAGLAAVVTRPGAGWSTPREFAGAMLDDLEHVAVQLLPAWLPDASDISRTDLGGVAAIRMMAAARASRAHYSRSFLIDLAVLAATGHRDGDRGVPARARVTQLARLVAEAFGRTRCVLLVPVPAEVTAEQRDAIVAGGEWLTHNAKVAVWLLGTSALHADRVPVVTVDGLPPGRPAPIGKPHPASAVESALEAALAAQSWATGRRWNHTYRSTALSAPIRLDLLWPDERCVVELDGPEHCHPVRFEADRQRDVQLQLDGYAVLRFTNARVVHDVGAVVHQIGTYLQGRRRETVKGP</sequence>
<proteinExistence type="predicted"/>
<dbReference type="Pfam" id="PF04480">
    <property type="entry name" value="DUF559"/>
    <property type="match status" value="1"/>
</dbReference>
<organism evidence="2 3">
    <name type="scientific">Paractinoplanes atraurantiacus</name>
    <dbReference type="NCBI Taxonomy" id="1036182"/>
    <lineage>
        <taxon>Bacteria</taxon>
        <taxon>Bacillati</taxon>
        <taxon>Actinomycetota</taxon>
        <taxon>Actinomycetes</taxon>
        <taxon>Micromonosporales</taxon>
        <taxon>Micromonosporaceae</taxon>
        <taxon>Paractinoplanes</taxon>
    </lineage>
</organism>
<evidence type="ECO:0000313" key="3">
    <source>
        <dbReference type="Proteomes" id="UP000219612"/>
    </source>
</evidence>
<dbReference type="SUPFAM" id="SSF52980">
    <property type="entry name" value="Restriction endonuclease-like"/>
    <property type="match status" value="1"/>
</dbReference>
<name>A0A285HG11_9ACTN</name>